<dbReference type="RefSeq" id="WP_109592916.1">
    <property type="nucleotide sequence ID" value="NZ_BONA01000036.1"/>
</dbReference>
<dbReference type="AlphaFoldDB" id="A0A316FMM4"/>
<feature type="domain" description="HTH marR-type" evidence="1">
    <location>
        <begin position="5"/>
        <end position="137"/>
    </location>
</feature>
<dbReference type="Proteomes" id="UP000245697">
    <property type="component" value="Unassembled WGS sequence"/>
</dbReference>
<accession>A0A316FMM4</accession>
<reference evidence="2 3" key="1">
    <citation type="submission" date="2018-05" db="EMBL/GenBank/DDBJ databases">
        <title>Genomic Encyclopedia of Archaeal and Bacterial Type Strains, Phase II (KMG-II): from individual species to whole genera.</title>
        <authorList>
            <person name="Goeker M."/>
        </authorList>
    </citation>
    <scope>NUCLEOTIDE SEQUENCE [LARGE SCALE GENOMIC DNA]</scope>
    <source>
        <strain evidence="2 3">DSM 45184</strain>
    </source>
</reference>
<evidence type="ECO:0000313" key="2">
    <source>
        <dbReference type="EMBL" id="PWK48970.1"/>
    </source>
</evidence>
<dbReference type="GO" id="GO:0003700">
    <property type="term" value="F:DNA-binding transcription factor activity"/>
    <property type="evidence" value="ECO:0007669"/>
    <property type="project" value="InterPro"/>
</dbReference>
<sequence length="141" mass="14908">MSAIDDRLGLVIKRAEQALIARKTAALREFGLTVPQYAALLLLSGGDGMSAAQLARESLVTPQTMATVLTNLETKGLIERDQSPLHQKVVVNRVTPAGAALLTGADAAALRVEGALAAAYTDTERRQLTELLDRAITTLTA</sequence>
<dbReference type="InterPro" id="IPR036388">
    <property type="entry name" value="WH-like_DNA-bd_sf"/>
</dbReference>
<comment type="caution">
    <text evidence="2">The sequence shown here is derived from an EMBL/GenBank/DDBJ whole genome shotgun (WGS) entry which is preliminary data.</text>
</comment>
<dbReference type="InterPro" id="IPR000835">
    <property type="entry name" value="HTH_MarR-typ"/>
</dbReference>
<dbReference type="SUPFAM" id="SSF46785">
    <property type="entry name" value="Winged helix' DNA-binding domain"/>
    <property type="match status" value="1"/>
</dbReference>
<protein>
    <submittedName>
        <fullName evidence="2">DNA-binding MarR family transcriptional regulator</fullName>
    </submittedName>
</protein>
<dbReference type="EMBL" id="QGGR01000005">
    <property type="protein sequence ID" value="PWK48970.1"/>
    <property type="molecule type" value="Genomic_DNA"/>
</dbReference>
<name>A0A316FMM4_9ACTN</name>
<dbReference type="PROSITE" id="PS50995">
    <property type="entry name" value="HTH_MARR_2"/>
    <property type="match status" value="1"/>
</dbReference>
<dbReference type="InterPro" id="IPR039422">
    <property type="entry name" value="MarR/SlyA-like"/>
</dbReference>
<keyword evidence="3" id="KW-1185">Reference proteome</keyword>
<dbReference type="Gene3D" id="1.10.10.10">
    <property type="entry name" value="Winged helix-like DNA-binding domain superfamily/Winged helix DNA-binding domain"/>
    <property type="match status" value="1"/>
</dbReference>
<evidence type="ECO:0000313" key="3">
    <source>
        <dbReference type="Proteomes" id="UP000245697"/>
    </source>
</evidence>
<gene>
    <name evidence="2" type="ORF">BC793_105321</name>
</gene>
<dbReference type="SMART" id="SM00347">
    <property type="entry name" value="HTH_MARR"/>
    <property type="match status" value="1"/>
</dbReference>
<organism evidence="2 3">
    <name type="scientific">Actinoplanes xinjiangensis</name>
    <dbReference type="NCBI Taxonomy" id="512350"/>
    <lineage>
        <taxon>Bacteria</taxon>
        <taxon>Bacillati</taxon>
        <taxon>Actinomycetota</taxon>
        <taxon>Actinomycetes</taxon>
        <taxon>Micromonosporales</taxon>
        <taxon>Micromonosporaceae</taxon>
        <taxon>Actinoplanes</taxon>
    </lineage>
</organism>
<dbReference type="PANTHER" id="PTHR33164:SF43">
    <property type="entry name" value="HTH-TYPE TRANSCRIPTIONAL REPRESSOR YETL"/>
    <property type="match status" value="1"/>
</dbReference>
<dbReference type="Pfam" id="PF12802">
    <property type="entry name" value="MarR_2"/>
    <property type="match status" value="1"/>
</dbReference>
<dbReference type="OrthoDB" id="3177763at2"/>
<dbReference type="GO" id="GO:0006950">
    <property type="term" value="P:response to stress"/>
    <property type="evidence" value="ECO:0007669"/>
    <property type="project" value="TreeGrafter"/>
</dbReference>
<dbReference type="PANTHER" id="PTHR33164">
    <property type="entry name" value="TRANSCRIPTIONAL REGULATOR, MARR FAMILY"/>
    <property type="match status" value="1"/>
</dbReference>
<proteinExistence type="predicted"/>
<dbReference type="GO" id="GO:0003677">
    <property type="term" value="F:DNA binding"/>
    <property type="evidence" value="ECO:0007669"/>
    <property type="project" value="UniProtKB-KW"/>
</dbReference>
<evidence type="ECO:0000259" key="1">
    <source>
        <dbReference type="PROSITE" id="PS50995"/>
    </source>
</evidence>
<keyword evidence="2" id="KW-0238">DNA-binding</keyword>
<dbReference type="InterPro" id="IPR036390">
    <property type="entry name" value="WH_DNA-bd_sf"/>
</dbReference>